<accession>A0A2P5AE32</accession>
<keyword evidence="2" id="KW-1185">Reference proteome</keyword>
<reference evidence="2" key="1">
    <citation type="submission" date="2016-06" db="EMBL/GenBank/DDBJ databases">
        <title>Parallel loss of symbiosis genes in relatives of nitrogen-fixing non-legume Parasponia.</title>
        <authorList>
            <person name="Van Velzen R."/>
            <person name="Holmer R."/>
            <person name="Bu F."/>
            <person name="Rutten L."/>
            <person name="Van Zeijl A."/>
            <person name="Liu W."/>
            <person name="Santuari L."/>
            <person name="Cao Q."/>
            <person name="Sharma T."/>
            <person name="Shen D."/>
            <person name="Roswanjaya Y."/>
            <person name="Wardhani T."/>
            <person name="Kalhor M.S."/>
            <person name="Jansen J."/>
            <person name="Van den Hoogen J."/>
            <person name="Gungor B."/>
            <person name="Hartog M."/>
            <person name="Hontelez J."/>
            <person name="Verver J."/>
            <person name="Yang W.-C."/>
            <person name="Schijlen E."/>
            <person name="Repin R."/>
            <person name="Schilthuizen M."/>
            <person name="Schranz E."/>
            <person name="Heidstra R."/>
            <person name="Miyata K."/>
            <person name="Fedorova E."/>
            <person name="Kohlen W."/>
            <person name="Bisseling T."/>
            <person name="Smit S."/>
            <person name="Geurts R."/>
        </authorList>
    </citation>
    <scope>NUCLEOTIDE SEQUENCE [LARGE SCALE GENOMIC DNA]</scope>
    <source>
        <strain evidence="2">cv. WU1-14</strain>
    </source>
</reference>
<sequence length="150" mass="17293">MPNILPEELSRLALQNPPNCASHFADLVEARKNWFTSVFDENMRMVAAFLKITGTGEGQTDKVFDPYGNEVIHPTEKEEYLHDSASIEIAEWIRAGHADIDIGGVTRTYSYQSRGHRYNFDLRTGEPRWWLTDTTKYIWEDFAKPGNVLR</sequence>
<evidence type="ECO:0000313" key="2">
    <source>
        <dbReference type="Proteomes" id="UP000237105"/>
    </source>
</evidence>
<name>A0A2P5AE32_PARAD</name>
<gene>
    <name evidence="1" type="ORF">PanWU01x14_341500</name>
</gene>
<dbReference type="Proteomes" id="UP000237105">
    <property type="component" value="Unassembled WGS sequence"/>
</dbReference>
<evidence type="ECO:0000313" key="1">
    <source>
        <dbReference type="EMBL" id="PON34803.1"/>
    </source>
</evidence>
<dbReference type="EMBL" id="JXTB01000642">
    <property type="protein sequence ID" value="PON34803.1"/>
    <property type="molecule type" value="Genomic_DNA"/>
</dbReference>
<proteinExistence type="predicted"/>
<dbReference type="AlphaFoldDB" id="A0A2P5AE32"/>
<comment type="caution">
    <text evidence="1">The sequence shown here is derived from an EMBL/GenBank/DDBJ whole genome shotgun (WGS) entry which is preliminary data.</text>
</comment>
<organism evidence="1 2">
    <name type="scientific">Parasponia andersonii</name>
    <name type="common">Sponia andersonii</name>
    <dbReference type="NCBI Taxonomy" id="3476"/>
    <lineage>
        <taxon>Eukaryota</taxon>
        <taxon>Viridiplantae</taxon>
        <taxon>Streptophyta</taxon>
        <taxon>Embryophyta</taxon>
        <taxon>Tracheophyta</taxon>
        <taxon>Spermatophyta</taxon>
        <taxon>Magnoliopsida</taxon>
        <taxon>eudicotyledons</taxon>
        <taxon>Gunneridae</taxon>
        <taxon>Pentapetalae</taxon>
        <taxon>rosids</taxon>
        <taxon>fabids</taxon>
        <taxon>Rosales</taxon>
        <taxon>Cannabaceae</taxon>
        <taxon>Parasponia</taxon>
    </lineage>
</organism>
<protein>
    <submittedName>
        <fullName evidence="1">Uncharacterized protein</fullName>
    </submittedName>
</protein>